<protein>
    <recommendedName>
        <fullName evidence="7">D,D-heptose 1,7-bisphosphate phosphatase</fullName>
    </recommendedName>
</protein>
<reference evidence="8 9" key="1">
    <citation type="submission" date="2018-09" db="EMBL/GenBank/DDBJ databases">
        <title>Altererythrobacter sp.Ery1 and Ery12, the genome sequencing of novel strains in genus Alterythrobacter.</title>
        <authorList>
            <person name="Cheng H."/>
            <person name="Wu Y.-H."/>
            <person name="Fang C."/>
            <person name="Xu X.-W."/>
        </authorList>
    </citation>
    <scope>NUCLEOTIDE SEQUENCE [LARGE SCALE GENOMIC DNA]</scope>
    <source>
        <strain evidence="8 9">Ery12</strain>
    </source>
</reference>
<evidence type="ECO:0000256" key="7">
    <source>
        <dbReference type="ARBA" id="ARBA00031828"/>
    </source>
</evidence>
<keyword evidence="4" id="KW-0479">Metal-binding</keyword>
<dbReference type="InterPro" id="IPR006543">
    <property type="entry name" value="Histidinol-phos"/>
</dbReference>
<accession>A0A419QY68</accession>
<dbReference type="PANTHER" id="PTHR42891">
    <property type="entry name" value="D-GLYCERO-BETA-D-MANNO-HEPTOSE-1,7-BISPHOSPHATE 7-PHOSPHATASE"/>
    <property type="match status" value="1"/>
</dbReference>
<comment type="subcellular location">
    <subcellularLocation>
        <location evidence="1">Cytoplasm</location>
    </subcellularLocation>
</comment>
<comment type="similarity">
    <text evidence="2">Belongs to the GmhB family.</text>
</comment>
<dbReference type="Pfam" id="PF13242">
    <property type="entry name" value="Hydrolase_like"/>
    <property type="match status" value="1"/>
</dbReference>
<dbReference type="InterPro" id="IPR004446">
    <property type="entry name" value="Heptose_bisP_phosphatase"/>
</dbReference>
<dbReference type="NCBIfam" id="TIGR01662">
    <property type="entry name" value="HAD-SF-IIIA"/>
    <property type="match status" value="1"/>
</dbReference>
<evidence type="ECO:0000256" key="6">
    <source>
        <dbReference type="ARBA" id="ARBA00023277"/>
    </source>
</evidence>
<dbReference type="InterPro" id="IPR006549">
    <property type="entry name" value="HAD-SF_hydro_IIIA"/>
</dbReference>
<evidence type="ECO:0000256" key="5">
    <source>
        <dbReference type="ARBA" id="ARBA00022801"/>
    </source>
</evidence>
<sequence>MLTPAAFLDRDGVINEDRGYVSTWRDFAFLPGAVEAISRLQDAGYLPVVVTNQSGIERGYFSEADYRTLTERMCAALADAGVTIGKVYHCPHAPGRRPPCTCRKPRAGMIERAIAELGIDRAASFMVGDKLGDITAGRAAELGATFRVGPKAIGAKDGATARFPDLATCAAAIAAGDVTVGC</sequence>
<dbReference type="PANTHER" id="PTHR42891:SF1">
    <property type="entry name" value="D-GLYCERO-BETA-D-MANNO-HEPTOSE-1,7-BISPHOSPHATE 7-PHOSPHATASE"/>
    <property type="match status" value="1"/>
</dbReference>
<evidence type="ECO:0000256" key="3">
    <source>
        <dbReference type="ARBA" id="ARBA00022490"/>
    </source>
</evidence>
<organism evidence="8 9">
    <name type="scientific">Tsuneonella suprasediminis</name>
    <dbReference type="NCBI Taxonomy" id="2306996"/>
    <lineage>
        <taxon>Bacteria</taxon>
        <taxon>Pseudomonadati</taxon>
        <taxon>Pseudomonadota</taxon>
        <taxon>Alphaproteobacteria</taxon>
        <taxon>Sphingomonadales</taxon>
        <taxon>Erythrobacteraceae</taxon>
        <taxon>Tsuneonella</taxon>
    </lineage>
</organism>
<evidence type="ECO:0000256" key="1">
    <source>
        <dbReference type="ARBA" id="ARBA00004496"/>
    </source>
</evidence>
<keyword evidence="3" id="KW-0963">Cytoplasm</keyword>
<dbReference type="GO" id="GO:0016791">
    <property type="term" value="F:phosphatase activity"/>
    <property type="evidence" value="ECO:0007669"/>
    <property type="project" value="InterPro"/>
</dbReference>
<dbReference type="Proteomes" id="UP000284322">
    <property type="component" value="Unassembled WGS sequence"/>
</dbReference>
<dbReference type="EMBL" id="RAHJ01000022">
    <property type="protein sequence ID" value="RJX65605.1"/>
    <property type="molecule type" value="Genomic_DNA"/>
</dbReference>
<dbReference type="GO" id="GO:0046872">
    <property type="term" value="F:metal ion binding"/>
    <property type="evidence" value="ECO:0007669"/>
    <property type="project" value="UniProtKB-KW"/>
</dbReference>
<evidence type="ECO:0000313" key="8">
    <source>
        <dbReference type="EMBL" id="RJX65605.1"/>
    </source>
</evidence>
<evidence type="ECO:0000313" key="9">
    <source>
        <dbReference type="Proteomes" id="UP000284322"/>
    </source>
</evidence>
<dbReference type="Gene3D" id="3.40.50.1000">
    <property type="entry name" value="HAD superfamily/HAD-like"/>
    <property type="match status" value="1"/>
</dbReference>
<comment type="caution">
    <text evidence="8">The sequence shown here is derived from an EMBL/GenBank/DDBJ whole genome shotgun (WGS) entry which is preliminary data.</text>
</comment>
<gene>
    <name evidence="8" type="ORF">D6858_14985</name>
</gene>
<keyword evidence="9" id="KW-1185">Reference proteome</keyword>
<dbReference type="NCBIfam" id="TIGR01656">
    <property type="entry name" value="Histidinol-ppas"/>
    <property type="match status" value="1"/>
</dbReference>
<dbReference type="GO" id="GO:0005975">
    <property type="term" value="P:carbohydrate metabolic process"/>
    <property type="evidence" value="ECO:0007669"/>
    <property type="project" value="InterPro"/>
</dbReference>
<dbReference type="GO" id="GO:0005737">
    <property type="term" value="C:cytoplasm"/>
    <property type="evidence" value="ECO:0007669"/>
    <property type="project" value="UniProtKB-SubCell"/>
</dbReference>
<dbReference type="AlphaFoldDB" id="A0A419QY68"/>
<keyword evidence="6" id="KW-0119">Carbohydrate metabolism</keyword>
<dbReference type="SUPFAM" id="SSF56784">
    <property type="entry name" value="HAD-like"/>
    <property type="match status" value="1"/>
</dbReference>
<dbReference type="NCBIfam" id="TIGR00213">
    <property type="entry name" value="GmhB_yaeD"/>
    <property type="match status" value="1"/>
</dbReference>
<dbReference type="RefSeq" id="WP_120112469.1">
    <property type="nucleotide sequence ID" value="NZ_RAHJ01000022.1"/>
</dbReference>
<evidence type="ECO:0000256" key="4">
    <source>
        <dbReference type="ARBA" id="ARBA00022723"/>
    </source>
</evidence>
<dbReference type="InterPro" id="IPR036412">
    <property type="entry name" value="HAD-like_sf"/>
</dbReference>
<keyword evidence="5 8" id="KW-0378">Hydrolase</keyword>
<dbReference type="OrthoDB" id="9814110at2"/>
<evidence type="ECO:0000256" key="2">
    <source>
        <dbReference type="ARBA" id="ARBA00005628"/>
    </source>
</evidence>
<proteinExistence type="inferred from homology"/>
<dbReference type="InterPro" id="IPR023214">
    <property type="entry name" value="HAD_sf"/>
</dbReference>
<name>A0A419QY68_9SPHN</name>
<dbReference type="CDD" id="cd07503">
    <property type="entry name" value="HAD_HisB-N"/>
    <property type="match status" value="1"/>
</dbReference>